<dbReference type="Gene3D" id="3.90.1140.10">
    <property type="entry name" value="Cyclic phosphodiesterase"/>
    <property type="match status" value="1"/>
</dbReference>
<organism evidence="1 2">
    <name type="scientific">Deinococcus wulumuqiensis</name>
    <dbReference type="NCBI Taxonomy" id="980427"/>
    <lineage>
        <taxon>Bacteria</taxon>
        <taxon>Thermotogati</taxon>
        <taxon>Deinococcota</taxon>
        <taxon>Deinococci</taxon>
        <taxon>Deinococcales</taxon>
        <taxon>Deinococcaceae</taxon>
        <taxon>Deinococcus</taxon>
    </lineage>
</organism>
<dbReference type="EMBL" id="CP031158">
    <property type="protein sequence ID" value="AXG98830.1"/>
    <property type="molecule type" value="Genomic_DNA"/>
</dbReference>
<gene>
    <name evidence="1" type="ORF">DVJ83_06235</name>
</gene>
<proteinExistence type="predicted"/>
<dbReference type="GO" id="GO:0016874">
    <property type="term" value="F:ligase activity"/>
    <property type="evidence" value="ECO:0007669"/>
    <property type="project" value="UniProtKB-KW"/>
</dbReference>
<evidence type="ECO:0000313" key="1">
    <source>
        <dbReference type="EMBL" id="AXG98830.1"/>
    </source>
</evidence>
<dbReference type="STRING" id="1288484.GCA_000348665_02439"/>
<evidence type="ECO:0000313" key="2">
    <source>
        <dbReference type="Proteomes" id="UP000253744"/>
    </source>
</evidence>
<protein>
    <submittedName>
        <fullName evidence="1">2'-5' RNA ligase family protein</fullName>
    </submittedName>
</protein>
<name>A0A345IGK8_9DEIO</name>
<dbReference type="KEGG" id="dwu:DVJ83_06235"/>
<dbReference type="SUPFAM" id="SSF55144">
    <property type="entry name" value="LigT-like"/>
    <property type="match status" value="1"/>
</dbReference>
<dbReference type="RefSeq" id="WP_114671781.1">
    <property type="nucleotide sequence ID" value="NZ_CP031158.1"/>
</dbReference>
<dbReference type="Proteomes" id="UP000253744">
    <property type="component" value="Chromosome"/>
</dbReference>
<accession>A0A345IGK8</accession>
<dbReference type="AlphaFoldDB" id="A0A345IGK8"/>
<reference evidence="1 2" key="1">
    <citation type="submission" date="2018-07" db="EMBL/GenBank/DDBJ databases">
        <title>Complete Genome and Methylome Analysis of Deinococcus wulumuqiensis NEB 479.</title>
        <authorList>
            <person name="Fomenkov A."/>
            <person name="Luyten Y."/>
            <person name="Vincze T."/>
            <person name="Anton B.P."/>
            <person name="Clark T."/>
            <person name="Roberts R.J."/>
            <person name="Morgan R.D."/>
        </authorList>
    </citation>
    <scope>NUCLEOTIDE SEQUENCE [LARGE SCALE GENOMIC DNA]</scope>
    <source>
        <strain evidence="1 2">NEB 479</strain>
    </source>
</reference>
<sequence length="184" mass="20407">MTLPASPTSDPAPAEAPAPLYSVVAWPPEALDTWMRRIQERLGVRGFGLPHLNLRAPFTTPLSAAELVGGLRGALQDQRAFDVQVKGWKQLPSVIFLECELSEQLRGLHDRLLEVGPSSRSPYDGAEYRPHLTLALGVLPWASEELWAQVQREVPPLGHFHVEALSLTREQRGEVQELHTFPLG</sequence>
<dbReference type="InterPro" id="IPR050580">
    <property type="entry name" value="2H_phosphoesterase_YjcG-like"/>
</dbReference>
<dbReference type="PANTHER" id="PTHR40037">
    <property type="entry name" value="PHOSPHOESTERASE YJCG-RELATED"/>
    <property type="match status" value="1"/>
</dbReference>
<dbReference type="Pfam" id="PF13563">
    <property type="entry name" value="2_5_RNA_ligase2"/>
    <property type="match status" value="1"/>
</dbReference>
<dbReference type="PANTHER" id="PTHR40037:SF1">
    <property type="entry name" value="PHOSPHOESTERASE SAOUHSC_00951-RELATED"/>
    <property type="match status" value="1"/>
</dbReference>
<keyword evidence="1" id="KW-0436">Ligase</keyword>
<dbReference type="InterPro" id="IPR009097">
    <property type="entry name" value="Cyclic_Pdiesterase"/>
</dbReference>